<evidence type="ECO:0000256" key="4">
    <source>
        <dbReference type="ARBA" id="ARBA00022679"/>
    </source>
</evidence>
<dbReference type="PANTHER" id="PTHR43775">
    <property type="entry name" value="FATTY ACID SYNTHASE"/>
    <property type="match status" value="1"/>
</dbReference>
<dbReference type="PROSITE" id="PS52019">
    <property type="entry name" value="PKS_MFAS_DH"/>
    <property type="match status" value="2"/>
</dbReference>
<dbReference type="SUPFAM" id="SSF47336">
    <property type="entry name" value="ACP-like"/>
    <property type="match status" value="4"/>
</dbReference>
<dbReference type="SUPFAM" id="SSF56784">
    <property type="entry name" value="HAD-like"/>
    <property type="match status" value="1"/>
</dbReference>
<dbReference type="GO" id="GO:0031177">
    <property type="term" value="F:phosphopantetheine binding"/>
    <property type="evidence" value="ECO:0007669"/>
    <property type="project" value="InterPro"/>
</dbReference>
<dbReference type="GO" id="GO:0005737">
    <property type="term" value="C:cytoplasm"/>
    <property type="evidence" value="ECO:0007669"/>
    <property type="project" value="TreeGrafter"/>
</dbReference>
<dbReference type="InterPro" id="IPR010037">
    <property type="entry name" value="FkbH_domain"/>
</dbReference>
<dbReference type="GO" id="GO:0017000">
    <property type="term" value="P:antibiotic biosynthetic process"/>
    <property type="evidence" value="ECO:0007669"/>
    <property type="project" value="UniProtKB-ARBA"/>
</dbReference>
<keyword evidence="3" id="KW-0597">Phosphoprotein</keyword>
<proteinExistence type="predicted"/>
<dbReference type="Gene3D" id="3.10.129.110">
    <property type="entry name" value="Polyketide synthase dehydratase"/>
    <property type="match status" value="2"/>
</dbReference>
<feature type="region of interest" description="Disordered" evidence="6">
    <location>
        <begin position="1323"/>
        <end position="1342"/>
    </location>
</feature>
<dbReference type="InterPro" id="IPR036514">
    <property type="entry name" value="SGNH_hydro_sf"/>
</dbReference>
<dbReference type="InterPro" id="IPR023213">
    <property type="entry name" value="CAT-like_dom_sf"/>
</dbReference>
<organism evidence="10 11">
    <name type="scientific">Streptomyces coeruleorubidus</name>
    <dbReference type="NCBI Taxonomy" id="116188"/>
    <lineage>
        <taxon>Bacteria</taxon>
        <taxon>Bacillati</taxon>
        <taxon>Actinomycetota</taxon>
        <taxon>Actinomycetes</taxon>
        <taxon>Kitasatosporales</taxon>
        <taxon>Streptomycetaceae</taxon>
        <taxon>Streptomyces</taxon>
    </lineage>
</organism>
<feature type="domain" description="Ketosynthase family 3 (KS3)" evidence="8">
    <location>
        <begin position="825"/>
        <end position="1235"/>
    </location>
</feature>
<keyword evidence="2" id="KW-0596">Phosphopantetheine</keyword>
<dbReference type="InterPro" id="IPR014031">
    <property type="entry name" value="Ketoacyl_synth_C"/>
</dbReference>
<dbReference type="PANTHER" id="PTHR43775:SF37">
    <property type="entry name" value="SI:DKEY-61P9.11"/>
    <property type="match status" value="1"/>
</dbReference>
<dbReference type="Pfam" id="PF21089">
    <property type="entry name" value="PKS_DH_N"/>
    <property type="match status" value="2"/>
</dbReference>
<dbReference type="InterPro" id="IPR036412">
    <property type="entry name" value="HAD-like_sf"/>
</dbReference>
<dbReference type="InterPro" id="IPR023214">
    <property type="entry name" value="HAD_sf"/>
</dbReference>
<dbReference type="Pfam" id="PF02801">
    <property type="entry name" value="Ketoacyl-synt_C"/>
    <property type="match status" value="1"/>
</dbReference>
<evidence type="ECO:0000313" key="10">
    <source>
        <dbReference type="EMBL" id="QEV29407.1"/>
    </source>
</evidence>
<protein>
    <submittedName>
        <fullName evidence="10">HAD-IIIC family phosphatase</fullName>
    </submittedName>
</protein>
<dbReference type="GO" id="GO:0004312">
    <property type="term" value="F:fatty acid synthase activity"/>
    <property type="evidence" value="ECO:0007669"/>
    <property type="project" value="TreeGrafter"/>
</dbReference>
<dbReference type="Pfam" id="PF22621">
    <property type="entry name" value="CurL-like_PKS_C"/>
    <property type="match status" value="1"/>
</dbReference>
<dbReference type="Pfam" id="PF14765">
    <property type="entry name" value="PS-DH"/>
    <property type="match status" value="2"/>
</dbReference>
<evidence type="ECO:0000259" key="7">
    <source>
        <dbReference type="PROSITE" id="PS50075"/>
    </source>
</evidence>
<feature type="domain" description="Carrier" evidence="7">
    <location>
        <begin position="303"/>
        <end position="377"/>
    </location>
</feature>
<dbReference type="GO" id="GO:0006633">
    <property type="term" value="P:fatty acid biosynthetic process"/>
    <property type="evidence" value="ECO:0007669"/>
    <property type="project" value="TreeGrafter"/>
</dbReference>
<keyword evidence="4" id="KW-0808">Transferase</keyword>
<dbReference type="InterPro" id="IPR049900">
    <property type="entry name" value="PKS_mFAS_DH"/>
</dbReference>
<sequence length="2588" mass="277152">MTESTMFSETFTVTADNPLLHGHVVHGRSLLPGVGYVDLVLQVLARHGHPVRDVELRNLTILAPLVVGSATPALTTVEGRPGPDGGWRVEVRSRHPEDTVDVLHAVATVRRCASAAFPERLPLPVDGAARRTTLDEIYSWCREYDLVHSGLMKISGVIHHRTGDWIAEVELAPEHQGTDPAFLFHPALFEAGLLGGGVAIGMLYDDDGPGLYLPLMFERFRATGPLGNRCYVRVPADSVRRDEELIRLRVEFYDATGAKVAEVGRFVAKRVRAEASLDVRGDTSTLPVPVPAAPVAAASAGGGALVEMVRGLVAARLEVAADRVDVELGYYELGLASADLLSLVAALEERLSVELSPTVMFEHRTVAELAVWLESQVPAQIPATASPTAPLTAQPHPLLHRTVPGDGDGTTYETRFTGDEPCLRDHRVHGGKVLPGVAHLEMARVAAAKALGKGDAAAVRLTDVAWLRPALCGPDGLVLRVRVCTTAAGGCTYEIHSVDQRGDTTLCSQGRAALAQDASQLPLLLDDLRAACADAVHTGEHIYGLYDGTGMVYGPSQRSVARLHVGTDPDGRPQALAELRLPPEAEPLGAAGLMHPSILDGALQATVGLWPAETADGRSPGLALPFALERAEAVAATPTTAYAWIRHRPGGAVETTAARLDVTVVDERGRVCVELTGLSTRHLRDSVPAAVVGGEGAGLVVDRAVAHLRRVLASALKLSPGRLDPDTPLERYGMDSVLAVAMLEPLEDVFGPLSRTLLFEVQTVRALAAHLAADHPQALRTLIGASASQPPVRARAAVPEPARADTFATVPAPLPPSPSLSPSVGQDIAIIGIGGRYPHADDLDALWAVLREGRDCVTEVPDDRWKSGGQAQWGAFLDGIDRFDPLHFGISPRQAAAMDPQQRLFLETVWHLLEQGGLTQEVIERRYGRRVGVYVGAAYQMYRADPAQDPALSALTSSASYNLIANRVSHFFGLEGPSLAVDSMCTSSAMAIHLACADLLRGECELAVAGGINLTVNEDKYLALSQMQLLGTHPGSRSFRDGDGYLPAEAVGAVLLKPLQTAQRDGDTVLAVIKSTASQHSGRSNGFMTPSHRTQVTTMRRALQRAGTTPADIGYIEAAANGTAFSDEVELRALREVFTDAGGTVHVGTVKSNLGHPEAASGIAQLTKVVLQLQHHQITPLLDTGTPNPHLDLNGSPLQLTDHLTHWQPRGTTPRRALINSVAAGGSHISMIIEAPPATPHPDQSTPDPTPQVVLVSARTPERLHIAARRLHAFLEGDDTASLADIAYTSQLCREHLPERLALVAADREQLAQALEQHLGDGAAATAGGATSHRGNTEEDAGPLTAVLTGARGDSFLADLVEDHVLEQLAELWVRGARVPWHGLHAGPRRMAPLPATAFEPGSYWVGRAPRLPAQAPAAETAPPNPPRDLAAPADAERTMAGVWADVLRIEADGLVGHSDFFALGGNALLATRLVTLLKEQTGVELPEQAVFNASRLADMAQELRRHAPRTGDADTRMQVLDRIRHHVAELLGFDAGRLNVSTPLTNLGIDSVTAMRTRGLVEAEFGRVLPVAALLDGASVMDIVDWILDGRTDAEAREPLVASGRGTRQEGFEPLVVPGTDGTVRYPATRDVIRLLRTEQLGTPGVTHNIGSAVQLATPVSRERLTGTLDNLAARHAALRTAIVADPEHGLQLEVGQSLPGTLLRWSPVDEDTDADQRLRELLEPPFELAVAPLWRFELLDYPSGKQVLLYGAHHAVSDLSSLALVAAEIGAELTGEHLSSAPSLDDIDGLMRAQPAREETDGQEASSAQPREWFSGVRRLDLTLAKPRPAARSYRAATELVEVPAGLSERVGTEARGLGITPAAFWLGTLTMFLARLRERSRFVLAVPVDTRMHAEALDAVGFFGVPIPFPAEASPGESVAEVLRRTDDRLGVHLEKGISFSDTMSTLVAEGLYRNDAPLVEVYFNYLPPRGLKLPGLEMLPAGTGHSDLDLMISVSPDLGQMRLDYNLDILDSASCARFGRDFLRLIAEVIGQAGTGTVGALPVPAPPSRSSAPRSVALAATFALGNLSALLGLALEGTGLTVAEGPYHQVLAALHDPSGVLSDPSAAAAVVLLRAADLGRYGDISDELLAELGEEYPAALRSLAERTGKPVIVAFLPAHSTEGRLHDWEEQVSSRLRDQAGIAVIGPETFSGDDFADPFDAETDALAHLPFRTEFQAAVALALAELVQASRRTPPKVIAVDGDETLWDGIAGEDGPEHVGLVGARAQLARRLLQWRAAGVLLVLVSNNDEATVRAVLDRPDSLLRAEHFSVVSAGWTPKPERLKAAAEELGLGLDTFMFLDDNAAEIARMRAALPEVLCVTCPPGEGLPDFLTRLWPVVPRAATQEDAARADFYRQDKVREEARSRTTFADFLERLDLEMDFQLLSANTMERSVQLARRTNQFNLRPATVGEAELTGWQQDGEVWTVRARDRFGEYGQVAVVVIRPDGETLEVLGWMMSCRVLGRGAEERVLGWLADRAEALGCPAVRLIAEHTPRNIPVRRLVAALGGGAPEAPRLEAVVLVDRLRDFRSWDTTTDESVETTA</sequence>
<dbReference type="Pfam" id="PF00109">
    <property type="entry name" value="ketoacyl-synt"/>
    <property type="match status" value="1"/>
</dbReference>
<dbReference type="InterPro" id="IPR042104">
    <property type="entry name" value="PKS_dehydratase_sf"/>
</dbReference>
<dbReference type="Gene3D" id="1.10.1200.10">
    <property type="entry name" value="ACP-like"/>
    <property type="match status" value="4"/>
</dbReference>
<feature type="region of interest" description="N-terminal hotdog fold" evidence="5">
    <location>
        <begin position="1"/>
        <end position="116"/>
    </location>
</feature>
<dbReference type="GO" id="GO:0005886">
    <property type="term" value="C:plasma membrane"/>
    <property type="evidence" value="ECO:0007669"/>
    <property type="project" value="TreeGrafter"/>
</dbReference>
<dbReference type="InterPro" id="IPR036736">
    <property type="entry name" value="ACP-like_sf"/>
</dbReference>
<dbReference type="GeneID" id="91421902"/>
<dbReference type="Gene3D" id="1.10.1240.100">
    <property type="match status" value="1"/>
</dbReference>
<name>A0A5J6IL42_STRC4</name>
<dbReference type="Pfam" id="PF00550">
    <property type="entry name" value="PP-binding"/>
    <property type="match status" value="4"/>
</dbReference>
<dbReference type="InterPro" id="IPR010033">
    <property type="entry name" value="HAD_SF_ppase_IIIC"/>
</dbReference>
<dbReference type="SUPFAM" id="SSF53901">
    <property type="entry name" value="Thiolase-like"/>
    <property type="match status" value="1"/>
</dbReference>
<evidence type="ECO:0000256" key="6">
    <source>
        <dbReference type="SAM" id="MobiDB-lite"/>
    </source>
</evidence>
<dbReference type="Gene3D" id="3.40.50.1000">
    <property type="entry name" value="HAD superfamily/HAD-like"/>
    <property type="match status" value="1"/>
</dbReference>
<gene>
    <name evidence="10" type="ORF">CP976_38390</name>
</gene>
<feature type="region of interest" description="C-terminal hotdog fold" evidence="5">
    <location>
        <begin position="533"/>
        <end position="689"/>
    </location>
</feature>
<dbReference type="SUPFAM" id="SSF52777">
    <property type="entry name" value="CoA-dependent acyltransferases"/>
    <property type="match status" value="2"/>
</dbReference>
<feature type="domain" description="Carrier" evidence="7">
    <location>
        <begin position="1431"/>
        <end position="1508"/>
    </location>
</feature>
<comment type="cofactor">
    <cofactor evidence="1">
        <name>pantetheine 4'-phosphate</name>
        <dbReference type="ChEBI" id="CHEBI:47942"/>
    </cofactor>
</comment>
<dbReference type="SMART" id="SM00826">
    <property type="entry name" value="PKS_DH"/>
    <property type="match status" value="2"/>
</dbReference>
<dbReference type="InterPro" id="IPR049551">
    <property type="entry name" value="PKS_DH_C"/>
</dbReference>
<feature type="region of interest" description="N-terminal hotdog fold" evidence="5">
    <location>
        <begin position="396"/>
        <end position="519"/>
    </location>
</feature>
<dbReference type="InterPro" id="IPR020807">
    <property type="entry name" value="PKS_DH"/>
</dbReference>
<dbReference type="Gene3D" id="3.30.559.10">
    <property type="entry name" value="Chloramphenicol acetyltransferase-like domain"/>
    <property type="match status" value="1"/>
</dbReference>
<dbReference type="InterPro" id="IPR009081">
    <property type="entry name" value="PP-bd_ACP"/>
</dbReference>
<evidence type="ECO:0000259" key="8">
    <source>
        <dbReference type="PROSITE" id="PS52004"/>
    </source>
</evidence>
<feature type="region of interest" description="C-terminal hotdog fold" evidence="5">
    <location>
        <begin position="129"/>
        <end position="277"/>
    </location>
</feature>
<dbReference type="SMART" id="SM00825">
    <property type="entry name" value="PKS_KS"/>
    <property type="match status" value="1"/>
</dbReference>
<evidence type="ECO:0000313" key="11">
    <source>
        <dbReference type="Proteomes" id="UP000326598"/>
    </source>
</evidence>
<dbReference type="RefSeq" id="WP_150484470.1">
    <property type="nucleotide sequence ID" value="NZ_CP023694.1"/>
</dbReference>
<dbReference type="EMBL" id="CP023694">
    <property type="protein sequence ID" value="QEV29407.1"/>
    <property type="molecule type" value="Genomic_DNA"/>
</dbReference>
<dbReference type="InterPro" id="IPR020806">
    <property type="entry name" value="PKS_PP-bd"/>
</dbReference>
<accession>A0A5J6IL42</accession>
<dbReference type="Pfam" id="PF00668">
    <property type="entry name" value="Condensation"/>
    <property type="match status" value="1"/>
</dbReference>
<evidence type="ECO:0000256" key="2">
    <source>
        <dbReference type="ARBA" id="ARBA00022450"/>
    </source>
</evidence>
<dbReference type="Proteomes" id="UP000326598">
    <property type="component" value="Chromosome"/>
</dbReference>
<dbReference type="GO" id="GO:0071770">
    <property type="term" value="P:DIM/DIP cell wall layer assembly"/>
    <property type="evidence" value="ECO:0007669"/>
    <property type="project" value="TreeGrafter"/>
</dbReference>
<dbReference type="InterPro" id="IPR001242">
    <property type="entry name" value="Condensation_dom"/>
</dbReference>
<dbReference type="SMART" id="SM00823">
    <property type="entry name" value="PKS_PP"/>
    <property type="match status" value="4"/>
</dbReference>
<dbReference type="Gene3D" id="3.40.50.1110">
    <property type="entry name" value="SGNH hydrolase"/>
    <property type="match status" value="1"/>
</dbReference>
<reference evidence="10 11" key="1">
    <citation type="submission" date="2017-09" db="EMBL/GenBank/DDBJ databases">
        <authorList>
            <person name="Lee N."/>
            <person name="Cho B.-K."/>
        </authorList>
    </citation>
    <scope>NUCLEOTIDE SEQUENCE [LARGE SCALE GENOMIC DNA]</scope>
    <source>
        <strain evidence="10 11">ATCC 13740</strain>
    </source>
</reference>
<dbReference type="InterPro" id="IPR016039">
    <property type="entry name" value="Thiolase-like"/>
</dbReference>
<dbReference type="SMART" id="SM01294">
    <property type="entry name" value="PKS_PP_betabranch"/>
    <property type="match status" value="1"/>
</dbReference>
<feature type="domain" description="Carrier" evidence="7">
    <location>
        <begin position="1515"/>
        <end position="1592"/>
    </location>
</feature>
<dbReference type="KEGG" id="scoe:CP976_38390"/>
<dbReference type="Gene3D" id="3.40.47.10">
    <property type="match status" value="1"/>
</dbReference>
<feature type="active site" description="Proton donor; for dehydratase activity" evidence="5">
    <location>
        <position position="600"/>
    </location>
</feature>
<dbReference type="PROSITE" id="PS50075">
    <property type="entry name" value="CARRIER"/>
    <property type="match status" value="3"/>
</dbReference>
<feature type="domain" description="PKS/mFAS DH" evidence="9">
    <location>
        <begin position="1"/>
        <end position="277"/>
    </location>
</feature>
<feature type="domain" description="PKS/mFAS DH" evidence="9">
    <location>
        <begin position="396"/>
        <end position="689"/>
    </location>
</feature>
<evidence type="ECO:0000256" key="1">
    <source>
        <dbReference type="ARBA" id="ARBA00001957"/>
    </source>
</evidence>
<dbReference type="InterPro" id="IPR020841">
    <property type="entry name" value="PKS_Beta-ketoAc_synthase_dom"/>
</dbReference>
<dbReference type="CDD" id="cd00833">
    <property type="entry name" value="PKS"/>
    <property type="match status" value="1"/>
</dbReference>
<evidence type="ECO:0000256" key="3">
    <source>
        <dbReference type="ARBA" id="ARBA00022553"/>
    </source>
</evidence>
<comment type="caution">
    <text evidence="5">Lacks conserved residue(s) required for the propagation of feature annotation.</text>
</comment>
<evidence type="ECO:0000256" key="5">
    <source>
        <dbReference type="PROSITE-ProRule" id="PRU01363"/>
    </source>
</evidence>
<dbReference type="PROSITE" id="PS00012">
    <property type="entry name" value="PHOSPHOPANTETHEINE"/>
    <property type="match status" value="1"/>
</dbReference>
<evidence type="ECO:0000259" key="9">
    <source>
        <dbReference type="PROSITE" id="PS52019"/>
    </source>
</evidence>
<dbReference type="InterPro" id="IPR006162">
    <property type="entry name" value="Ppantetheine_attach_site"/>
</dbReference>
<dbReference type="InterPro" id="IPR014030">
    <property type="entry name" value="Ketoacyl_synth_N"/>
</dbReference>
<dbReference type="Gene3D" id="3.30.559.30">
    <property type="entry name" value="Nonribosomal peptide synthetase, condensation domain"/>
    <property type="match status" value="1"/>
</dbReference>
<dbReference type="InterPro" id="IPR050091">
    <property type="entry name" value="PKS_NRPS_Biosynth_Enz"/>
</dbReference>
<dbReference type="NCBIfam" id="TIGR01681">
    <property type="entry name" value="HAD-SF-IIIC"/>
    <property type="match status" value="1"/>
</dbReference>
<dbReference type="PROSITE" id="PS52004">
    <property type="entry name" value="KS3_2"/>
    <property type="match status" value="1"/>
</dbReference>
<dbReference type="InterPro" id="IPR049552">
    <property type="entry name" value="PKS_DH_N"/>
</dbReference>
<feature type="active site" description="Proton acceptor; for dehydratase activity" evidence="5">
    <location>
        <position position="426"/>
    </location>
</feature>
<dbReference type="NCBIfam" id="TIGR01686">
    <property type="entry name" value="FkbH"/>
    <property type="match status" value="1"/>
</dbReference>